<feature type="non-terminal residue" evidence="1">
    <location>
        <position position="1"/>
    </location>
</feature>
<keyword evidence="2" id="KW-1185">Reference proteome</keyword>
<dbReference type="OrthoDB" id="1435871at2759"/>
<dbReference type="Proteomes" id="UP000631114">
    <property type="component" value="Unassembled WGS sequence"/>
</dbReference>
<proteinExistence type="predicted"/>
<sequence length="102" mass="11663">MHNHYRLFYKKDSFDDGKVELLIGSSSTQSNVEERSVRNRKTLSEIAAETTKVPNGSQVVKDILNKLIGCSFVFELKVNEYSFSGEVRQSLTTTRVFRTNLK</sequence>
<accession>A0A835HQR1</accession>
<protein>
    <submittedName>
        <fullName evidence="1">Uncharacterized protein</fullName>
    </submittedName>
</protein>
<evidence type="ECO:0000313" key="1">
    <source>
        <dbReference type="EMBL" id="KAF9604050.1"/>
    </source>
</evidence>
<dbReference type="AlphaFoldDB" id="A0A835HQR1"/>
<dbReference type="EMBL" id="JADFTS010000005">
    <property type="protein sequence ID" value="KAF9604050.1"/>
    <property type="molecule type" value="Genomic_DNA"/>
</dbReference>
<comment type="caution">
    <text evidence="1">The sequence shown here is derived from an EMBL/GenBank/DDBJ whole genome shotgun (WGS) entry which is preliminary data.</text>
</comment>
<name>A0A835HQR1_9MAGN</name>
<organism evidence="1 2">
    <name type="scientific">Coptis chinensis</name>
    <dbReference type="NCBI Taxonomy" id="261450"/>
    <lineage>
        <taxon>Eukaryota</taxon>
        <taxon>Viridiplantae</taxon>
        <taxon>Streptophyta</taxon>
        <taxon>Embryophyta</taxon>
        <taxon>Tracheophyta</taxon>
        <taxon>Spermatophyta</taxon>
        <taxon>Magnoliopsida</taxon>
        <taxon>Ranunculales</taxon>
        <taxon>Ranunculaceae</taxon>
        <taxon>Coptidoideae</taxon>
        <taxon>Coptis</taxon>
    </lineage>
</organism>
<reference evidence="1 2" key="1">
    <citation type="submission" date="2020-10" db="EMBL/GenBank/DDBJ databases">
        <title>The Coptis chinensis genome and diversification of protoberbering-type alkaloids.</title>
        <authorList>
            <person name="Wang B."/>
            <person name="Shu S."/>
            <person name="Song C."/>
            <person name="Liu Y."/>
        </authorList>
    </citation>
    <scope>NUCLEOTIDE SEQUENCE [LARGE SCALE GENOMIC DNA]</scope>
    <source>
        <strain evidence="1">HL-2020</strain>
        <tissue evidence="1">Leaf</tissue>
    </source>
</reference>
<gene>
    <name evidence="1" type="ORF">IFM89_001925</name>
</gene>
<evidence type="ECO:0000313" key="2">
    <source>
        <dbReference type="Proteomes" id="UP000631114"/>
    </source>
</evidence>